<feature type="binding site" evidence="6">
    <location>
        <begin position="82"/>
        <end position="85"/>
    </location>
    <ligand>
        <name>FMN</name>
        <dbReference type="ChEBI" id="CHEBI:58210"/>
    </ligand>
</feature>
<dbReference type="SUPFAM" id="SSF52218">
    <property type="entry name" value="Flavoproteins"/>
    <property type="match status" value="1"/>
</dbReference>
<dbReference type="InterPro" id="IPR003680">
    <property type="entry name" value="Flavodoxin_fold"/>
</dbReference>
<reference evidence="8 9" key="1">
    <citation type="journal article" date="2018" name="Nat. Biotechnol.">
        <title>A standardized bacterial taxonomy based on genome phylogeny substantially revises the tree of life.</title>
        <authorList>
            <person name="Parks D.H."/>
            <person name="Chuvochina M."/>
            <person name="Waite D.W."/>
            <person name="Rinke C."/>
            <person name="Skarshewski A."/>
            <person name="Chaumeil P.A."/>
            <person name="Hugenholtz P."/>
        </authorList>
    </citation>
    <scope>NUCLEOTIDE SEQUENCE [LARGE SCALE GENOMIC DNA]</scope>
    <source>
        <strain evidence="8">UBA9360</strain>
    </source>
</reference>
<sequence length="187" mass="20448">MNILHVDSGIFVEQSVSRKLSADVVAQLKASNQNARVTHVDLIQAPLGHLTAEELLAEEKPHFDKYVSQLQEADVLVIGAPMYNFTIPSQLKAWIDRVLQAGVTFRYTEQGAEGLLTGKKAIIASGRGGVYSTGDLTALDHQESYLKHALAFIGITDVEVVRAEGMNMGDEAREQGFKKAAEQIEQL</sequence>
<feature type="domain" description="Flavodoxin-like fold" evidence="7">
    <location>
        <begin position="1"/>
        <end position="186"/>
    </location>
</feature>
<dbReference type="PANTHER" id="PTHR43741:SF4">
    <property type="entry name" value="FMN-DEPENDENT NADH:QUINONE OXIDOREDUCTASE"/>
    <property type="match status" value="1"/>
</dbReference>
<dbReference type="GO" id="GO:0009055">
    <property type="term" value="F:electron transfer activity"/>
    <property type="evidence" value="ECO:0007669"/>
    <property type="project" value="UniProtKB-UniRule"/>
</dbReference>
<keyword evidence="4 6" id="KW-0520">NAD</keyword>
<accession>A0A348WQU9</accession>
<dbReference type="EC" id="1.6.5.-" evidence="6"/>
<evidence type="ECO:0000259" key="7">
    <source>
        <dbReference type="Pfam" id="PF02525"/>
    </source>
</evidence>
<dbReference type="STRING" id="314276.OS145_06172"/>
<comment type="catalytic activity">
    <reaction evidence="5">
        <text>N,N-dimethyl-1,4-phenylenediamine + anthranilate + 2 NAD(+) = 2-(4-dimethylaminophenyl)diazenylbenzoate + 2 NADH + 2 H(+)</text>
        <dbReference type="Rhea" id="RHEA:55872"/>
        <dbReference type="ChEBI" id="CHEBI:15378"/>
        <dbReference type="ChEBI" id="CHEBI:15783"/>
        <dbReference type="ChEBI" id="CHEBI:16567"/>
        <dbReference type="ChEBI" id="CHEBI:57540"/>
        <dbReference type="ChEBI" id="CHEBI:57945"/>
        <dbReference type="ChEBI" id="CHEBI:71579"/>
        <dbReference type="EC" id="1.7.1.17"/>
    </reaction>
    <physiologicalReaction direction="right-to-left" evidence="5">
        <dbReference type="Rhea" id="RHEA:55874"/>
    </physiologicalReaction>
</comment>
<name>A0A348WQU9_9GAMM</name>
<dbReference type="EMBL" id="DMUP01000220">
    <property type="protein sequence ID" value="HAR56911.1"/>
    <property type="molecule type" value="Genomic_DNA"/>
</dbReference>
<comment type="caution">
    <text evidence="6">Lacks conserved residue(s) required for the propagation of feature annotation.</text>
</comment>
<evidence type="ECO:0000313" key="9">
    <source>
        <dbReference type="Proteomes" id="UP000262878"/>
    </source>
</evidence>
<evidence type="ECO:0000256" key="5">
    <source>
        <dbReference type="ARBA" id="ARBA00048542"/>
    </source>
</evidence>
<dbReference type="Proteomes" id="UP000262878">
    <property type="component" value="Unassembled WGS sequence"/>
</dbReference>
<dbReference type="AlphaFoldDB" id="A0A348WQU9"/>
<evidence type="ECO:0000256" key="4">
    <source>
        <dbReference type="ARBA" id="ARBA00023027"/>
    </source>
</evidence>
<dbReference type="EC" id="1.7.1.17" evidence="6"/>
<comment type="similarity">
    <text evidence="6">Belongs to the azoreductase type 1 family.</text>
</comment>
<dbReference type="HAMAP" id="MF_01216">
    <property type="entry name" value="Azoreductase_type1"/>
    <property type="match status" value="1"/>
</dbReference>
<dbReference type="InterPro" id="IPR050104">
    <property type="entry name" value="FMN-dep_NADH:Q_OxRdtase_AzoR1"/>
</dbReference>
<dbReference type="InterPro" id="IPR029039">
    <property type="entry name" value="Flavoprotein-like_sf"/>
</dbReference>
<organism evidence="8 9">
    <name type="scientific">Idiomarina baltica</name>
    <dbReference type="NCBI Taxonomy" id="190892"/>
    <lineage>
        <taxon>Bacteria</taxon>
        <taxon>Pseudomonadati</taxon>
        <taxon>Pseudomonadota</taxon>
        <taxon>Gammaproteobacteria</taxon>
        <taxon>Alteromonadales</taxon>
        <taxon>Idiomarinaceae</taxon>
        <taxon>Idiomarina</taxon>
    </lineage>
</organism>
<evidence type="ECO:0000256" key="1">
    <source>
        <dbReference type="ARBA" id="ARBA00022630"/>
    </source>
</evidence>
<dbReference type="PANTHER" id="PTHR43741">
    <property type="entry name" value="FMN-DEPENDENT NADH-AZOREDUCTASE 1"/>
    <property type="match status" value="1"/>
</dbReference>
<evidence type="ECO:0000256" key="6">
    <source>
        <dbReference type="HAMAP-Rule" id="MF_01216"/>
    </source>
</evidence>
<dbReference type="Pfam" id="PF02525">
    <property type="entry name" value="Flavodoxin_2"/>
    <property type="match status" value="1"/>
</dbReference>
<protein>
    <recommendedName>
        <fullName evidence="6">FMN dependent NADH:quinone oxidoreductase</fullName>
        <ecNumber evidence="6">1.6.5.-</ecNumber>
    </recommendedName>
    <alternativeName>
        <fullName evidence="6">Azo-dye reductase</fullName>
    </alternativeName>
    <alternativeName>
        <fullName evidence="6">FMN-dependent NADH-azo compound oxidoreductase</fullName>
    </alternativeName>
    <alternativeName>
        <fullName evidence="6">FMN-dependent NADH-azoreductase</fullName>
        <ecNumber evidence="6">1.7.1.17</ecNumber>
    </alternativeName>
</protein>
<evidence type="ECO:0000256" key="3">
    <source>
        <dbReference type="ARBA" id="ARBA00023002"/>
    </source>
</evidence>
<keyword evidence="1 6" id="KW-0285">Flavoprotein</keyword>
<dbReference type="GO" id="GO:0010181">
    <property type="term" value="F:FMN binding"/>
    <property type="evidence" value="ECO:0007669"/>
    <property type="project" value="UniProtKB-UniRule"/>
</dbReference>
<dbReference type="InterPro" id="IPR023048">
    <property type="entry name" value="NADH:quinone_OxRdtase_FMN_depd"/>
</dbReference>
<evidence type="ECO:0000256" key="2">
    <source>
        <dbReference type="ARBA" id="ARBA00022643"/>
    </source>
</evidence>
<comment type="caution">
    <text evidence="8">The sequence shown here is derived from an EMBL/GenBank/DDBJ whole genome shotgun (WGS) entry which is preliminary data.</text>
</comment>
<keyword evidence="3 6" id="KW-0560">Oxidoreductase</keyword>
<proteinExistence type="inferred from homology"/>
<feature type="binding site" evidence="6">
    <location>
        <begin position="15"/>
        <end position="17"/>
    </location>
    <ligand>
        <name>FMN</name>
        <dbReference type="ChEBI" id="CHEBI:58210"/>
    </ligand>
</feature>
<dbReference type="GO" id="GO:0016652">
    <property type="term" value="F:oxidoreductase activity, acting on NAD(P)H as acceptor"/>
    <property type="evidence" value="ECO:0007669"/>
    <property type="project" value="UniProtKB-UniRule"/>
</dbReference>
<dbReference type="GO" id="GO:0016655">
    <property type="term" value="F:oxidoreductase activity, acting on NAD(P)H, quinone or similar compound as acceptor"/>
    <property type="evidence" value="ECO:0007669"/>
    <property type="project" value="InterPro"/>
</dbReference>
<comment type="subunit">
    <text evidence="6">Homodimer.</text>
</comment>
<comment type="cofactor">
    <cofactor evidence="6">
        <name>FMN</name>
        <dbReference type="ChEBI" id="CHEBI:58210"/>
    </cofactor>
    <text evidence="6">Binds 1 FMN per subunit.</text>
</comment>
<gene>
    <name evidence="6" type="primary">azoR</name>
    <name evidence="8" type="ORF">DCR58_09040</name>
</gene>
<comment type="function">
    <text evidence="6">Also exhibits azoreductase activity. Catalyzes the reductive cleavage of the azo bond in aromatic azo compounds to the corresponding amines.</text>
</comment>
<comment type="catalytic activity">
    <reaction evidence="6">
        <text>2 a quinone + NADH + H(+) = 2 a 1,4-benzosemiquinone + NAD(+)</text>
        <dbReference type="Rhea" id="RHEA:65952"/>
        <dbReference type="ChEBI" id="CHEBI:15378"/>
        <dbReference type="ChEBI" id="CHEBI:57540"/>
        <dbReference type="ChEBI" id="CHEBI:57945"/>
        <dbReference type="ChEBI" id="CHEBI:132124"/>
        <dbReference type="ChEBI" id="CHEBI:134225"/>
    </reaction>
</comment>
<comment type="function">
    <text evidence="6">Quinone reductase that provides resistance to thiol-specific stress caused by electrophilic quinones.</text>
</comment>
<dbReference type="Gene3D" id="3.40.50.360">
    <property type="match status" value="1"/>
</dbReference>
<keyword evidence="2 6" id="KW-0288">FMN</keyword>
<evidence type="ECO:0000313" key="8">
    <source>
        <dbReference type="EMBL" id="HAR56911.1"/>
    </source>
</evidence>